<reference evidence="1 2" key="1">
    <citation type="submission" date="2017-02" db="EMBL/GenBank/DDBJ databases">
        <authorList>
            <person name="Peterson S.W."/>
        </authorList>
    </citation>
    <scope>NUCLEOTIDE SEQUENCE [LARGE SCALE GENOMIC DNA]</scope>
    <source>
        <strain evidence="1 2">CIP104813</strain>
    </source>
</reference>
<sequence>MAEATEIPSFRPSSEWYEDWPFDVDTSVQVEASVTGPAADPAVERFLAPLTQIQDDSVPDGVRVHYWGGFTAATAPREDGDGWVIVLESSGEDGFSSLQGAADDLADALRSTPGDVRLAWRELPATRADGAGRDGR</sequence>
<protein>
    <submittedName>
        <fullName evidence="1">Uncharacterized protein</fullName>
    </submittedName>
</protein>
<evidence type="ECO:0000313" key="1">
    <source>
        <dbReference type="EMBL" id="SLM90098.1"/>
    </source>
</evidence>
<dbReference type="Proteomes" id="UP000195981">
    <property type="component" value="Unassembled WGS sequence"/>
</dbReference>
<accession>A0A1X6WWZ1</accession>
<proteinExistence type="predicted"/>
<name>A0A1X6WWZ1_9MICO</name>
<evidence type="ECO:0000313" key="2">
    <source>
        <dbReference type="Proteomes" id="UP000195981"/>
    </source>
</evidence>
<organism evidence="1 2">
    <name type="scientific">Brachybacterium nesterenkovii</name>
    <dbReference type="NCBI Taxonomy" id="47847"/>
    <lineage>
        <taxon>Bacteria</taxon>
        <taxon>Bacillati</taxon>
        <taxon>Actinomycetota</taxon>
        <taxon>Actinomycetes</taxon>
        <taxon>Micrococcales</taxon>
        <taxon>Dermabacteraceae</taxon>
        <taxon>Brachybacterium</taxon>
    </lineage>
</organism>
<keyword evidence="2" id="KW-1185">Reference proteome</keyword>
<dbReference type="RefSeq" id="WP_234991907.1">
    <property type="nucleotide sequence ID" value="NZ_FWFG01000044.1"/>
</dbReference>
<dbReference type="AlphaFoldDB" id="A0A1X6WWZ1"/>
<gene>
    <name evidence="1" type="ORF">FM110_04510</name>
</gene>
<dbReference type="EMBL" id="FWFG01000044">
    <property type="protein sequence ID" value="SLM90098.1"/>
    <property type="molecule type" value="Genomic_DNA"/>
</dbReference>